<dbReference type="InterPro" id="IPR001849">
    <property type="entry name" value="PH_domain"/>
</dbReference>
<protein>
    <recommendedName>
        <fullName evidence="2">PH domain-containing protein</fullName>
    </recommendedName>
</protein>
<dbReference type="EnsemblPlants" id="MELO3C008697.2.1">
    <property type="protein sequence ID" value="MELO3C008697.2.1"/>
    <property type="gene ID" value="MELO3C008697.2"/>
</dbReference>
<keyword evidence="1" id="KW-0175">Coiled coil</keyword>
<organism evidence="3">
    <name type="scientific">Cucumis melo</name>
    <name type="common">Muskmelon</name>
    <dbReference type="NCBI Taxonomy" id="3656"/>
    <lineage>
        <taxon>Eukaryota</taxon>
        <taxon>Viridiplantae</taxon>
        <taxon>Streptophyta</taxon>
        <taxon>Embryophyta</taxon>
        <taxon>Tracheophyta</taxon>
        <taxon>Spermatophyta</taxon>
        <taxon>Magnoliopsida</taxon>
        <taxon>eudicotyledons</taxon>
        <taxon>Gunneridae</taxon>
        <taxon>Pentapetalae</taxon>
        <taxon>rosids</taxon>
        <taxon>fabids</taxon>
        <taxon>Cucurbitales</taxon>
        <taxon>Cucurbitaceae</taxon>
        <taxon>Benincaseae</taxon>
        <taxon>Cucumis</taxon>
    </lineage>
</organism>
<feature type="domain" description="PH" evidence="2">
    <location>
        <begin position="1"/>
        <end position="60"/>
    </location>
</feature>
<dbReference type="AlphaFoldDB" id="A0A9I9CUI1"/>
<proteinExistence type="predicted"/>
<reference evidence="3" key="1">
    <citation type="submission" date="2023-03" db="UniProtKB">
        <authorList>
            <consortium name="EnsemblPlants"/>
        </authorList>
    </citation>
    <scope>IDENTIFICATION</scope>
</reference>
<evidence type="ECO:0000256" key="1">
    <source>
        <dbReference type="SAM" id="Coils"/>
    </source>
</evidence>
<name>A0A9I9CUI1_CUCME</name>
<dbReference type="PROSITE" id="PS50003">
    <property type="entry name" value="PH_DOMAIN"/>
    <property type="match status" value="1"/>
</dbReference>
<sequence>VELVIAPQSLDPNNVFRINHDDQEKDLKQLRERNQVLATENEGLREEVKRWVQQATTFQR</sequence>
<dbReference type="Gramene" id="MELO3C008697.2.1">
    <property type="protein sequence ID" value="MELO3C008697.2.1"/>
    <property type="gene ID" value="MELO3C008697.2"/>
</dbReference>
<evidence type="ECO:0000259" key="2">
    <source>
        <dbReference type="PROSITE" id="PS50003"/>
    </source>
</evidence>
<feature type="coiled-coil region" evidence="1">
    <location>
        <begin position="13"/>
        <end position="54"/>
    </location>
</feature>
<evidence type="ECO:0000313" key="3">
    <source>
        <dbReference type="EnsemblPlants" id="MELO3C008697.2.1"/>
    </source>
</evidence>
<accession>A0A9I9CUI1</accession>